<evidence type="ECO:0000313" key="4">
    <source>
        <dbReference type="EMBL" id="KAG0570293.1"/>
    </source>
</evidence>
<dbReference type="AlphaFoldDB" id="A0A8T0HF87"/>
<dbReference type="Proteomes" id="UP000822688">
    <property type="component" value="Chromosome 6"/>
</dbReference>
<feature type="region of interest" description="Disordered" evidence="2">
    <location>
        <begin position="97"/>
        <end position="127"/>
    </location>
</feature>
<feature type="compositionally biased region" description="Basic and acidic residues" evidence="2">
    <location>
        <begin position="530"/>
        <end position="546"/>
    </location>
</feature>
<protein>
    <submittedName>
        <fullName evidence="4">Uncharacterized protein</fullName>
    </submittedName>
</protein>
<feature type="compositionally biased region" description="Polar residues" evidence="2">
    <location>
        <begin position="592"/>
        <end position="601"/>
    </location>
</feature>
<feature type="coiled-coil region" evidence="1">
    <location>
        <begin position="353"/>
        <end position="380"/>
    </location>
</feature>
<evidence type="ECO:0000313" key="5">
    <source>
        <dbReference type="Proteomes" id="UP000822688"/>
    </source>
</evidence>
<accession>A0A8T0HF87</accession>
<keyword evidence="3" id="KW-0732">Signal</keyword>
<feature type="coiled-coil region" evidence="1">
    <location>
        <begin position="404"/>
        <end position="438"/>
    </location>
</feature>
<sequence length="660" mass="72133">MHAVLFALLLGKWMSLCIDAANASSRTKRSTVPMQKPGAAALHNLGGEQVQKMLAAKSKSSAKTEAGVYEGNVGTPDDDRVFVPHYEVYANKKQQFARPLESPPSVLPPSGSNQFWPSSGEGSSMSSVDNYDQTASVSMHQRLSEFQVALRASERAREEGQRETDSLRVYVGSVEAAAAGLLSRVQELEHLLALSSVVKHGHDIDQLRGKVATAATYEVRKHSAAAAQAVAAAREATMELDKVRRETRALTKAQQQEIERLNVEAAEARILHEARALQNQDLLDQNGKLEKRWEDMNSRLEELQATHKAEYSALQKKYETLKTTARENRTQNSELKKALEMNRLTVHSLQKKFDDMQVEQKELTLQNELLEQQVKSLQGQEISSTIAHYDHELRKVRASLGGEKAQLLVELASLRRSNHNLRAEVEDWQDKFRTLSQHYSGLEDLACHTENSSNRRTSAKPCHNMHNTSRKSDNSSRNSSRNSVVKGECKLPSPREIPGDEGRLGSDVSSTASVAGPSSKSSGSSPAGEPKAEEMCPRSSISKDEGQNGSKSKQPARSPNASAGADGVFLRTSSGTSSKSEQYKNAKIAETPETSESQVAESSPPEEDNLHAGADCSVTSKLKKGITDVQPKSDSEPVGVFGPVMIFLACLLALGTPKKD</sequence>
<evidence type="ECO:0000256" key="1">
    <source>
        <dbReference type="SAM" id="Coils"/>
    </source>
</evidence>
<reference evidence="4 5" key="1">
    <citation type="submission" date="2020-06" db="EMBL/GenBank/DDBJ databases">
        <title>WGS assembly of Ceratodon purpureus strain R40.</title>
        <authorList>
            <person name="Carey S.B."/>
            <person name="Jenkins J."/>
            <person name="Shu S."/>
            <person name="Lovell J.T."/>
            <person name="Sreedasyam A."/>
            <person name="Maumus F."/>
            <person name="Tiley G.P."/>
            <person name="Fernandez-Pozo N."/>
            <person name="Barry K."/>
            <person name="Chen C."/>
            <person name="Wang M."/>
            <person name="Lipzen A."/>
            <person name="Daum C."/>
            <person name="Saski C.A."/>
            <person name="Payton A.C."/>
            <person name="Mcbreen J.C."/>
            <person name="Conrad R.E."/>
            <person name="Kollar L.M."/>
            <person name="Olsson S."/>
            <person name="Huttunen S."/>
            <person name="Landis J.B."/>
            <person name="Wickett N.J."/>
            <person name="Johnson M.G."/>
            <person name="Rensing S.A."/>
            <person name="Grimwood J."/>
            <person name="Schmutz J."/>
            <person name="Mcdaniel S.F."/>
        </authorList>
    </citation>
    <scope>NUCLEOTIDE SEQUENCE [LARGE SCALE GENOMIC DNA]</scope>
    <source>
        <strain evidence="4 5">R40</strain>
    </source>
</reference>
<feature type="chain" id="PRO_5035726462" evidence="3">
    <location>
        <begin position="24"/>
        <end position="660"/>
    </location>
</feature>
<gene>
    <name evidence="4" type="ORF">KC19_6G151900</name>
</gene>
<organism evidence="4 5">
    <name type="scientific">Ceratodon purpureus</name>
    <name type="common">Fire moss</name>
    <name type="synonym">Dicranum purpureum</name>
    <dbReference type="NCBI Taxonomy" id="3225"/>
    <lineage>
        <taxon>Eukaryota</taxon>
        <taxon>Viridiplantae</taxon>
        <taxon>Streptophyta</taxon>
        <taxon>Embryophyta</taxon>
        <taxon>Bryophyta</taxon>
        <taxon>Bryophytina</taxon>
        <taxon>Bryopsida</taxon>
        <taxon>Dicranidae</taxon>
        <taxon>Pseudoditrichales</taxon>
        <taxon>Ditrichaceae</taxon>
        <taxon>Ceratodon</taxon>
    </lineage>
</organism>
<feature type="signal peptide" evidence="3">
    <location>
        <begin position="1"/>
        <end position="23"/>
    </location>
</feature>
<evidence type="ECO:0000256" key="3">
    <source>
        <dbReference type="SAM" id="SignalP"/>
    </source>
</evidence>
<proteinExistence type="predicted"/>
<feature type="compositionally biased region" description="Polar residues" evidence="2">
    <location>
        <begin position="571"/>
        <end position="580"/>
    </location>
</feature>
<keyword evidence="1" id="KW-0175">Coiled coil</keyword>
<comment type="caution">
    <text evidence="4">The sequence shown here is derived from an EMBL/GenBank/DDBJ whole genome shotgun (WGS) entry which is preliminary data.</text>
</comment>
<feature type="coiled-coil region" evidence="1">
    <location>
        <begin position="226"/>
        <end position="317"/>
    </location>
</feature>
<keyword evidence="5" id="KW-1185">Reference proteome</keyword>
<dbReference type="EMBL" id="CM026427">
    <property type="protein sequence ID" value="KAG0570293.1"/>
    <property type="molecule type" value="Genomic_DNA"/>
</dbReference>
<feature type="compositionally biased region" description="Low complexity" evidence="2">
    <location>
        <begin position="509"/>
        <end position="529"/>
    </location>
</feature>
<feature type="compositionally biased region" description="Low complexity" evidence="2">
    <location>
        <begin position="108"/>
        <end position="127"/>
    </location>
</feature>
<feature type="region of interest" description="Disordered" evidence="2">
    <location>
        <begin position="450"/>
        <end position="618"/>
    </location>
</feature>
<feature type="compositionally biased region" description="Polar residues" evidence="2">
    <location>
        <begin position="547"/>
        <end position="561"/>
    </location>
</feature>
<name>A0A8T0HF87_CERPU</name>
<evidence type="ECO:0000256" key="2">
    <source>
        <dbReference type="SAM" id="MobiDB-lite"/>
    </source>
</evidence>